<feature type="signal peptide" evidence="1">
    <location>
        <begin position="1"/>
        <end position="27"/>
    </location>
</feature>
<protein>
    <recommendedName>
        <fullName evidence="4">Right handed beta helix domain-containing protein</fullName>
    </recommendedName>
</protein>
<evidence type="ECO:0000313" key="3">
    <source>
        <dbReference type="Proteomes" id="UP001209854"/>
    </source>
</evidence>
<name>A0ABT3MT12_9GAMM</name>
<evidence type="ECO:0000256" key="1">
    <source>
        <dbReference type="SAM" id="SignalP"/>
    </source>
</evidence>
<dbReference type="EMBL" id="JAPFCC010000001">
    <property type="protein sequence ID" value="MCW7552525.1"/>
    <property type="molecule type" value="Genomic_DNA"/>
</dbReference>
<comment type="caution">
    <text evidence="2">The sequence shown here is derived from an EMBL/GenBank/DDBJ whole genome shotgun (WGS) entry which is preliminary data.</text>
</comment>
<reference evidence="2 3" key="1">
    <citation type="submission" date="2022-10" db="EMBL/GenBank/DDBJ databases">
        <title>High-quality genome sequences of two octocoral-associated bacteria, Endozoicomonas euniceicola EF212 and Endozoicomonas gorgoniicola PS125.</title>
        <authorList>
            <person name="Chiou Y.-J."/>
            <person name="Chen Y.-H."/>
        </authorList>
    </citation>
    <scope>NUCLEOTIDE SEQUENCE [LARGE SCALE GENOMIC DNA]</scope>
    <source>
        <strain evidence="2 3">PS125</strain>
    </source>
</reference>
<dbReference type="Proteomes" id="UP001209854">
    <property type="component" value="Unassembled WGS sequence"/>
</dbReference>
<evidence type="ECO:0008006" key="4">
    <source>
        <dbReference type="Google" id="ProtNLM"/>
    </source>
</evidence>
<feature type="chain" id="PRO_5045327687" description="Right handed beta helix domain-containing protein" evidence="1">
    <location>
        <begin position="28"/>
        <end position="557"/>
    </location>
</feature>
<organism evidence="2 3">
    <name type="scientific">Endozoicomonas gorgoniicola</name>
    <dbReference type="NCBI Taxonomy" id="1234144"/>
    <lineage>
        <taxon>Bacteria</taxon>
        <taxon>Pseudomonadati</taxon>
        <taxon>Pseudomonadota</taxon>
        <taxon>Gammaproteobacteria</taxon>
        <taxon>Oceanospirillales</taxon>
        <taxon>Endozoicomonadaceae</taxon>
        <taxon>Endozoicomonas</taxon>
    </lineage>
</organism>
<proteinExistence type="predicted"/>
<keyword evidence="3" id="KW-1185">Reference proteome</keyword>
<gene>
    <name evidence="2" type="ORF">NX722_07665</name>
</gene>
<keyword evidence="1" id="KW-0732">Signal</keyword>
<sequence>MSKTNFYSATPLILFCHVWMGFQSATATPVNSTTSATLLNSTLSSTTLSTTLSTTAKPSQVMEQLSTLCNHDVEYPKNTPLDDVLISSIAAGLEQFKAEHPNNPIEHCVVKVPDGNELDAEIKRYNENKSNSQKQHTAFLLLARGIKMSSINDAAPCESLVPIVAGVDDSNKELPSQLPSTWQNSFLIEEPIELELGQKLIGIPLDTRTAALASGYHANIKRKLQASYGCHFSNLGSVSYTRDHLITIRQPGSVVSGITNVDGINDSRGYTKRCSYRTHYPRIYTDQMYTTLLNIELDVMSFNLPNGSRMVDISNNEFYQYENSAIDITLVGHGLFSQWIQGRTFVRLHKNHIYSCFTRERKSSNEVALNIDLRYHDAAPDPEISHVLELEENQFDTRYKSAVSLNVSPGSRSVIANNRIVTNPSAEDSAGITIAGITTEKDSAKDAPSFLFNNNQMKGFKSAIAFEGAMKLKLNSNQLLGTDYALKRVGEQRGFPVELSGDEQNLYMGLKACATLESSWIIGGLTLADGIPCPADYIPATSPTEASTSPATSSPSK</sequence>
<accession>A0ABT3MT12</accession>
<evidence type="ECO:0000313" key="2">
    <source>
        <dbReference type="EMBL" id="MCW7552525.1"/>
    </source>
</evidence>
<dbReference type="RefSeq" id="WP_262567478.1">
    <property type="nucleotide sequence ID" value="NZ_JAPFCC010000001.1"/>
</dbReference>